<evidence type="ECO:0000313" key="2">
    <source>
        <dbReference type="EMBL" id="KAJ7229815.1"/>
    </source>
</evidence>
<feature type="compositionally biased region" description="Polar residues" evidence="1">
    <location>
        <begin position="203"/>
        <end position="219"/>
    </location>
</feature>
<dbReference type="Proteomes" id="UP001219525">
    <property type="component" value="Unassembled WGS sequence"/>
</dbReference>
<name>A0AAD6YUF0_9AGAR</name>
<organism evidence="2 3">
    <name type="scientific">Mycena pura</name>
    <dbReference type="NCBI Taxonomy" id="153505"/>
    <lineage>
        <taxon>Eukaryota</taxon>
        <taxon>Fungi</taxon>
        <taxon>Dikarya</taxon>
        <taxon>Basidiomycota</taxon>
        <taxon>Agaricomycotina</taxon>
        <taxon>Agaricomycetes</taxon>
        <taxon>Agaricomycetidae</taxon>
        <taxon>Agaricales</taxon>
        <taxon>Marasmiineae</taxon>
        <taxon>Mycenaceae</taxon>
        <taxon>Mycena</taxon>
    </lineage>
</organism>
<evidence type="ECO:0000256" key="1">
    <source>
        <dbReference type="SAM" id="MobiDB-lite"/>
    </source>
</evidence>
<sequence>MRLELRGSLFLFEFGYRGLLVFAGREQPLIIAIPSSISESWRARSRRGARRRRALVVVPHTVSPRPLAALPLCALSPSVATRTVYSESLRHSFDVRVGAGAPRCGVGAGGARMRAVLCGHGSVLDATPTPHYTLRTLVSFPDYAMQCLRLNRTPRRTALRLTGILCAPHTLGGHPVGVPPGARRPGSWRPQGLPFGAGPRGATTRSVSTSRWNPRSSSHFDFLSGHGQQPEASSQRKVYRLAQDPRHVPASL</sequence>
<dbReference type="AlphaFoldDB" id="A0AAD6YUF0"/>
<dbReference type="EMBL" id="JARJCW010000001">
    <property type="protein sequence ID" value="KAJ7229815.1"/>
    <property type="molecule type" value="Genomic_DNA"/>
</dbReference>
<comment type="caution">
    <text evidence="2">The sequence shown here is derived from an EMBL/GenBank/DDBJ whole genome shotgun (WGS) entry which is preliminary data.</text>
</comment>
<protein>
    <submittedName>
        <fullName evidence="2">Uncharacterized protein</fullName>
    </submittedName>
</protein>
<reference evidence="2" key="1">
    <citation type="submission" date="2023-03" db="EMBL/GenBank/DDBJ databases">
        <title>Massive genome expansion in bonnet fungi (Mycena s.s.) driven by repeated elements and novel gene families across ecological guilds.</title>
        <authorList>
            <consortium name="Lawrence Berkeley National Laboratory"/>
            <person name="Harder C.B."/>
            <person name="Miyauchi S."/>
            <person name="Viragh M."/>
            <person name="Kuo A."/>
            <person name="Thoen E."/>
            <person name="Andreopoulos B."/>
            <person name="Lu D."/>
            <person name="Skrede I."/>
            <person name="Drula E."/>
            <person name="Henrissat B."/>
            <person name="Morin E."/>
            <person name="Kohler A."/>
            <person name="Barry K."/>
            <person name="LaButti K."/>
            <person name="Morin E."/>
            <person name="Salamov A."/>
            <person name="Lipzen A."/>
            <person name="Mereny Z."/>
            <person name="Hegedus B."/>
            <person name="Baldrian P."/>
            <person name="Stursova M."/>
            <person name="Weitz H."/>
            <person name="Taylor A."/>
            <person name="Grigoriev I.V."/>
            <person name="Nagy L.G."/>
            <person name="Martin F."/>
            <person name="Kauserud H."/>
        </authorList>
    </citation>
    <scope>NUCLEOTIDE SEQUENCE</scope>
    <source>
        <strain evidence="2">9144</strain>
    </source>
</reference>
<feature type="region of interest" description="Disordered" evidence="1">
    <location>
        <begin position="176"/>
        <end position="252"/>
    </location>
</feature>
<gene>
    <name evidence="2" type="ORF">GGX14DRAFT_553314</name>
</gene>
<keyword evidence="3" id="KW-1185">Reference proteome</keyword>
<evidence type="ECO:0000313" key="3">
    <source>
        <dbReference type="Proteomes" id="UP001219525"/>
    </source>
</evidence>
<accession>A0AAD6YUF0</accession>
<proteinExistence type="predicted"/>
<feature type="compositionally biased region" description="Polar residues" evidence="1">
    <location>
        <begin position="226"/>
        <end position="236"/>
    </location>
</feature>
<feature type="compositionally biased region" description="Basic and acidic residues" evidence="1">
    <location>
        <begin position="243"/>
        <end position="252"/>
    </location>
</feature>